<sequence>MRNLALLLTLAAAASCVSAFRVPLYRKSGVRTPRTVKRQTPTTYKENLLNYQDNLFVGEIYLGTPPQKFIVQFDTGSQFIWVPSAKCLSSICAIHNRYDSTKSSTHQSSKLGYNMTYEDSSNVDLNFAGDTLTVGTLKVTNQAFGQALTMNAQFNDSSYDGLFGLGAFYLGGYYPVDDANAYVLAVENMRLQNVIARNIFSVWMNPLQFNQSHSTNGGEILFGDIDTTRFTGDIAWVPLQNPSNGEPPFWTIGLKGVRLGSQSVEVQKTAVAFIDTGMWGGDDIL</sequence>
<keyword evidence="9" id="KW-1015">Disulfide bond</keyword>
<dbReference type="Proteomes" id="UP000268093">
    <property type="component" value="Unassembled WGS sequence"/>
</dbReference>
<evidence type="ECO:0000256" key="4">
    <source>
        <dbReference type="ARBA" id="ARBA00022670"/>
    </source>
</evidence>
<evidence type="ECO:0000313" key="13">
    <source>
        <dbReference type="Proteomes" id="UP000268093"/>
    </source>
</evidence>
<dbReference type="OrthoDB" id="15189at2759"/>
<evidence type="ECO:0000313" key="12">
    <source>
        <dbReference type="EMBL" id="RUP49998.1"/>
    </source>
</evidence>
<keyword evidence="13" id="KW-1185">Reference proteome</keyword>
<dbReference type="SUPFAM" id="SSF50630">
    <property type="entry name" value="Acid proteases"/>
    <property type="match status" value="1"/>
</dbReference>
<evidence type="ECO:0000256" key="1">
    <source>
        <dbReference type="ARBA" id="ARBA00001130"/>
    </source>
</evidence>
<dbReference type="Pfam" id="PF00026">
    <property type="entry name" value="Asp"/>
    <property type="match status" value="1"/>
</dbReference>
<comment type="similarity">
    <text evidence="2">Belongs to the peptidase A1 family.</text>
</comment>
<comment type="catalytic activity">
    <reaction evidence="1">
        <text>Hydrolysis of proteins with broad specificity similar to that of pepsin A, preferring hydrophobic residues at P1 and P1'. Clots milk and activates trypsinogen. Does not cleave 4-Gln-|-His-5, but does cleave 10-His-|-Leu-11 and 12-Val-|-Glu-13 in B chain of insulin.</text>
        <dbReference type="EC" id="3.4.23.21"/>
    </reaction>
</comment>
<feature type="active site" evidence="8">
    <location>
        <position position="74"/>
    </location>
</feature>
<dbReference type="PROSITE" id="PS51257">
    <property type="entry name" value="PROKAR_LIPOPROTEIN"/>
    <property type="match status" value="1"/>
</dbReference>
<keyword evidence="5 10" id="KW-0732">Signal</keyword>
<feature type="chain" id="PRO_5019299961" description="rhizopuspepsin" evidence="10">
    <location>
        <begin position="20"/>
        <end position="285"/>
    </location>
</feature>
<dbReference type="AlphaFoldDB" id="A0A433DGN4"/>
<evidence type="ECO:0000256" key="5">
    <source>
        <dbReference type="ARBA" id="ARBA00022729"/>
    </source>
</evidence>
<evidence type="ECO:0000259" key="11">
    <source>
        <dbReference type="PROSITE" id="PS51767"/>
    </source>
</evidence>
<dbReference type="InterPro" id="IPR021109">
    <property type="entry name" value="Peptidase_aspartic_dom_sf"/>
</dbReference>
<dbReference type="PRINTS" id="PR00792">
    <property type="entry name" value="PEPSIN"/>
</dbReference>
<dbReference type="InterPro" id="IPR033121">
    <property type="entry name" value="PEPTIDASE_A1"/>
</dbReference>
<dbReference type="EC" id="3.4.23.21" evidence="3"/>
<evidence type="ECO:0000256" key="10">
    <source>
        <dbReference type="SAM" id="SignalP"/>
    </source>
</evidence>
<dbReference type="CDD" id="cd05471">
    <property type="entry name" value="pepsin_like"/>
    <property type="match status" value="1"/>
</dbReference>
<dbReference type="EMBL" id="RBNI01001779">
    <property type="protein sequence ID" value="RUP49998.1"/>
    <property type="molecule type" value="Genomic_DNA"/>
</dbReference>
<name>A0A433DGN4_9FUNG</name>
<evidence type="ECO:0000256" key="8">
    <source>
        <dbReference type="PIRSR" id="PIRSR601461-1"/>
    </source>
</evidence>
<dbReference type="InterPro" id="IPR034164">
    <property type="entry name" value="Pepsin-like_dom"/>
</dbReference>
<keyword evidence="7" id="KW-0378">Hydrolase</keyword>
<dbReference type="PANTHER" id="PTHR47966">
    <property type="entry name" value="BETA-SITE APP-CLEAVING ENZYME, ISOFORM A-RELATED"/>
    <property type="match status" value="1"/>
</dbReference>
<feature type="disulfide bond" evidence="9">
    <location>
        <begin position="87"/>
        <end position="92"/>
    </location>
</feature>
<gene>
    <name evidence="12" type="ORF">BC936DRAFT_140744</name>
</gene>
<dbReference type="GO" id="GO:0004190">
    <property type="term" value="F:aspartic-type endopeptidase activity"/>
    <property type="evidence" value="ECO:0007669"/>
    <property type="project" value="UniProtKB-KW"/>
</dbReference>
<dbReference type="FunFam" id="2.40.70.10:FF:000115">
    <property type="entry name" value="Lysosomal aspartic protease"/>
    <property type="match status" value="1"/>
</dbReference>
<evidence type="ECO:0000256" key="6">
    <source>
        <dbReference type="ARBA" id="ARBA00022750"/>
    </source>
</evidence>
<protein>
    <recommendedName>
        <fullName evidence="3">rhizopuspepsin</fullName>
        <ecNumber evidence="3">3.4.23.21</ecNumber>
    </recommendedName>
</protein>
<dbReference type="PROSITE" id="PS51767">
    <property type="entry name" value="PEPTIDASE_A1"/>
    <property type="match status" value="1"/>
</dbReference>
<organism evidence="12 13">
    <name type="scientific">Jimgerdemannia flammicorona</name>
    <dbReference type="NCBI Taxonomy" id="994334"/>
    <lineage>
        <taxon>Eukaryota</taxon>
        <taxon>Fungi</taxon>
        <taxon>Fungi incertae sedis</taxon>
        <taxon>Mucoromycota</taxon>
        <taxon>Mucoromycotina</taxon>
        <taxon>Endogonomycetes</taxon>
        <taxon>Endogonales</taxon>
        <taxon>Endogonaceae</taxon>
        <taxon>Jimgerdemannia</taxon>
    </lineage>
</organism>
<evidence type="ECO:0000256" key="2">
    <source>
        <dbReference type="ARBA" id="ARBA00007447"/>
    </source>
</evidence>
<accession>A0A433DGN4</accession>
<dbReference type="InterPro" id="IPR001461">
    <property type="entry name" value="Aspartic_peptidase_A1"/>
</dbReference>
<proteinExistence type="inferred from homology"/>
<dbReference type="Gene3D" id="2.40.70.10">
    <property type="entry name" value="Acid Proteases"/>
    <property type="match status" value="2"/>
</dbReference>
<feature type="signal peptide" evidence="10">
    <location>
        <begin position="1"/>
        <end position="19"/>
    </location>
</feature>
<evidence type="ECO:0000256" key="7">
    <source>
        <dbReference type="ARBA" id="ARBA00022801"/>
    </source>
</evidence>
<reference evidence="12 13" key="1">
    <citation type="journal article" date="2018" name="New Phytol.">
        <title>Phylogenomics of Endogonaceae and evolution of mycorrhizas within Mucoromycota.</title>
        <authorList>
            <person name="Chang Y."/>
            <person name="Desiro A."/>
            <person name="Na H."/>
            <person name="Sandor L."/>
            <person name="Lipzen A."/>
            <person name="Clum A."/>
            <person name="Barry K."/>
            <person name="Grigoriev I.V."/>
            <person name="Martin F.M."/>
            <person name="Stajich J.E."/>
            <person name="Smith M.E."/>
            <person name="Bonito G."/>
            <person name="Spatafora J.W."/>
        </authorList>
    </citation>
    <scope>NUCLEOTIDE SEQUENCE [LARGE SCALE GENOMIC DNA]</scope>
    <source>
        <strain evidence="12 13">GMNB39</strain>
    </source>
</reference>
<feature type="active site" evidence="8">
    <location>
        <position position="275"/>
    </location>
</feature>
<evidence type="ECO:0000256" key="9">
    <source>
        <dbReference type="PIRSR" id="PIRSR601461-2"/>
    </source>
</evidence>
<keyword evidence="6" id="KW-0064">Aspartyl protease</keyword>
<feature type="domain" description="Peptidase A1" evidence="11">
    <location>
        <begin position="56"/>
        <end position="285"/>
    </location>
</feature>
<evidence type="ECO:0000256" key="3">
    <source>
        <dbReference type="ARBA" id="ARBA00013205"/>
    </source>
</evidence>
<dbReference type="PANTHER" id="PTHR47966:SF51">
    <property type="entry name" value="BETA-SITE APP-CLEAVING ENZYME, ISOFORM A-RELATED"/>
    <property type="match status" value="1"/>
</dbReference>
<keyword evidence="4" id="KW-0645">Protease</keyword>
<dbReference type="GO" id="GO:0006508">
    <property type="term" value="P:proteolysis"/>
    <property type="evidence" value="ECO:0007669"/>
    <property type="project" value="UniProtKB-KW"/>
</dbReference>
<comment type="caution">
    <text evidence="12">The sequence shown here is derived from an EMBL/GenBank/DDBJ whole genome shotgun (WGS) entry which is preliminary data.</text>
</comment>